<dbReference type="Proteomes" id="UP000256779">
    <property type="component" value="Unassembled WGS sequence"/>
</dbReference>
<dbReference type="EMBL" id="QREG01000007">
    <property type="protein sequence ID" value="RED99757.1"/>
    <property type="molecule type" value="Genomic_DNA"/>
</dbReference>
<evidence type="ECO:0000313" key="1">
    <source>
        <dbReference type="EMBL" id="RED99757.1"/>
    </source>
</evidence>
<reference evidence="1 2" key="1">
    <citation type="submission" date="2018-07" db="EMBL/GenBank/DDBJ databases">
        <title>Genomic Encyclopedia of Type Strains, Phase IV (KMG-IV): sequencing the most valuable type-strain genomes for metagenomic binning, comparative biology and taxonomic classification.</title>
        <authorList>
            <person name="Goeker M."/>
        </authorList>
    </citation>
    <scope>NUCLEOTIDE SEQUENCE [LARGE SCALE GENOMIC DNA]</scope>
    <source>
        <strain evidence="1 2">DSM 4134</strain>
    </source>
</reference>
<keyword evidence="2" id="KW-1185">Reference proteome</keyword>
<dbReference type="AlphaFoldDB" id="A0A3D9L496"/>
<protein>
    <submittedName>
        <fullName evidence="1">Uncharacterized protein</fullName>
    </submittedName>
</protein>
<comment type="caution">
    <text evidence="1">The sequence shown here is derived from an EMBL/GenBank/DDBJ whole genome shotgun (WGS) entry which is preliminary data.</text>
</comment>
<sequence>MTRLLILLVLVIFLGPISSFGQAIDSTEYRVQTVDGNVYFGYIVEKQVEFFLFQTKSIGTIQIRFDDIQRIERTTGSTRPPKSSAKNSNDVLLQFEYPQKYAGSPNAFGLEKGTGYYNNIYLVYNDFQIGLSDQFSMGGGFIPITDESESIPMWLRSNLSIPISKDMIHLEVSALNALMAGPEPAPFGAFFSKIAVGSPKNHISIGVGSYYDNGNWFPEPMVHFGGSLKVLWDVNFVTENYASRNHAIYTGGCQVALGKIALDTGIFLYSDRSSVVGFPYLGLIVPLTPSKNKWK</sequence>
<name>A0A3D9L496_MARFU</name>
<accession>A0A3D9L496</accession>
<proteinExistence type="predicted"/>
<gene>
    <name evidence="1" type="ORF">C7460_10739</name>
</gene>
<dbReference type="OrthoDB" id="1116368at2"/>
<dbReference type="RefSeq" id="WP_115867781.1">
    <property type="nucleotide sequence ID" value="NZ_QREG01000007.1"/>
</dbReference>
<evidence type="ECO:0000313" key="2">
    <source>
        <dbReference type="Proteomes" id="UP000256779"/>
    </source>
</evidence>
<organism evidence="1 2">
    <name type="scientific">Marinoscillum furvescens DSM 4134</name>
    <dbReference type="NCBI Taxonomy" id="1122208"/>
    <lineage>
        <taxon>Bacteria</taxon>
        <taxon>Pseudomonadati</taxon>
        <taxon>Bacteroidota</taxon>
        <taxon>Cytophagia</taxon>
        <taxon>Cytophagales</taxon>
        <taxon>Reichenbachiellaceae</taxon>
        <taxon>Marinoscillum</taxon>
    </lineage>
</organism>